<protein>
    <submittedName>
        <fullName evidence="2">Uncharacterized protein</fullName>
    </submittedName>
</protein>
<dbReference type="Ensembl" id="ENSGWIT00000030359.1">
    <property type="protein sequence ID" value="ENSGWIP00000027832.1"/>
    <property type="gene ID" value="ENSGWIG00000014543.1"/>
</dbReference>
<organism evidence="2 3">
    <name type="scientific">Gouania willdenowi</name>
    <name type="common">Blunt-snouted clingfish</name>
    <name type="synonym">Lepadogaster willdenowi</name>
    <dbReference type="NCBI Taxonomy" id="441366"/>
    <lineage>
        <taxon>Eukaryota</taxon>
        <taxon>Metazoa</taxon>
        <taxon>Chordata</taxon>
        <taxon>Craniata</taxon>
        <taxon>Vertebrata</taxon>
        <taxon>Euteleostomi</taxon>
        <taxon>Actinopterygii</taxon>
        <taxon>Neopterygii</taxon>
        <taxon>Teleostei</taxon>
        <taxon>Neoteleostei</taxon>
        <taxon>Acanthomorphata</taxon>
        <taxon>Ovalentaria</taxon>
        <taxon>Blenniimorphae</taxon>
        <taxon>Blenniiformes</taxon>
        <taxon>Gobiesocoidei</taxon>
        <taxon>Gobiesocidae</taxon>
        <taxon>Gobiesocinae</taxon>
        <taxon>Gouania</taxon>
    </lineage>
</organism>
<accession>A0A8C5GBH9</accession>
<reference evidence="2" key="1">
    <citation type="submission" date="2020-06" db="EMBL/GenBank/DDBJ databases">
        <authorList>
            <consortium name="Wellcome Sanger Institute Data Sharing"/>
        </authorList>
    </citation>
    <scope>NUCLEOTIDE SEQUENCE [LARGE SCALE GENOMIC DNA]</scope>
</reference>
<evidence type="ECO:0000256" key="1">
    <source>
        <dbReference type="SAM" id="MobiDB-lite"/>
    </source>
</evidence>
<name>A0A8C5GBH9_GOUWI</name>
<evidence type="ECO:0000313" key="3">
    <source>
        <dbReference type="Proteomes" id="UP000694680"/>
    </source>
</evidence>
<dbReference type="Proteomes" id="UP000694680">
    <property type="component" value="Chromosome 12"/>
</dbReference>
<proteinExistence type="predicted"/>
<evidence type="ECO:0000313" key="2">
    <source>
        <dbReference type="Ensembl" id="ENSGWIP00000027832.1"/>
    </source>
</evidence>
<sequence length="118" mass="13444">MSHISFHLLLGVFNIGVVVLCQKLKGLKYFYIFFFQIKTPHTISNNCIQTFTFSNINLVQIRCSINISVTLCTDIGHSITNMIKKLISGRKRSLWGHQKWGHDKGKGNEPLPSIMSHL</sequence>
<keyword evidence="3" id="KW-1185">Reference proteome</keyword>
<reference evidence="2" key="2">
    <citation type="submission" date="2025-08" db="UniProtKB">
        <authorList>
            <consortium name="Ensembl"/>
        </authorList>
    </citation>
    <scope>IDENTIFICATION</scope>
</reference>
<reference evidence="2" key="3">
    <citation type="submission" date="2025-09" db="UniProtKB">
        <authorList>
            <consortium name="Ensembl"/>
        </authorList>
    </citation>
    <scope>IDENTIFICATION</scope>
</reference>
<dbReference type="AlphaFoldDB" id="A0A8C5GBH9"/>
<feature type="region of interest" description="Disordered" evidence="1">
    <location>
        <begin position="98"/>
        <end position="118"/>
    </location>
</feature>